<dbReference type="STRING" id="1220554.GCA_001552135_08021"/>
<dbReference type="Gene3D" id="3.40.50.300">
    <property type="entry name" value="P-loop containing nucleotide triphosphate hydrolases"/>
    <property type="match status" value="1"/>
</dbReference>
<organism evidence="2 3">
    <name type="scientific">Actinomadura chibensis</name>
    <dbReference type="NCBI Taxonomy" id="392828"/>
    <lineage>
        <taxon>Bacteria</taxon>
        <taxon>Bacillati</taxon>
        <taxon>Actinomycetota</taxon>
        <taxon>Actinomycetes</taxon>
        <taxon>Streptosporangiales</taxon>
        <taxon>Thermomonosporaceae</taxon>
        <taxon>Actinomadura</taxon>
    </lineage>
</organism>
<gene>
    <name evidence="2" type="ORF">FXF69_09555</name>
</gene>
<dbReference type="EMBL" id="VSFG01000001">
    <property type="protein sequence ID" value="TYB49320.1"/>
    <property type="molecule type" value="Genomic_DNA"/>
</dbReference>
<accession>A0A5D0NXG1</accession>
<feature type="coiled-coil region" evidence="1">
    <location>
        <begin position="219"/>
        <end position="302"/>
    </location>
</feature>
<sequence>MGKVLRMLQLRIRTDQGWQDPPYDLDAQIVAITGPADTGKTSFAESLRFGLGDDFHDWRGVVDLHLREVALEIRLGNRTYTLRRARSSSSIVTVTDEVGDLEGRFPVRASAGNTSLSDWLLNELGLAEDFRATGGRLDFHSGILPFLFLDQDHIDQYVIMPENRDDVRVTALKLMLGLTNPARQARLTQIRRLEAEIRSRENRARVVERFLSEHRVTTASAVQDELAAMATRRAEAEQRVQELRAAASAGIADAQQWQTRLREANTAVARAEIDLADKRKKHEKAQNDLDKVNELLRALSIIEDADPADRTTLELYSEKNCISCAQPLDMQREPGACQQCGQPLPGHKQLARRVRLQQQHQEAEGELTATEDQLSVAQLVADKASAALGELLALNHEQTKDAVAPHLDAVAAASAELARIVQRITDLRELAESLQRLTEERTQIAELRSKRDALAAESDDPDVGIFRPEQVFDWLNEAFHETLKTIELPGYQGRAYIDPDLLLPYIDGMPFKARGGGGRTAVSIAYSLTLLTEAIEDDLTTLPGMLVIDSPKKGLGATNKEDRQFARRVYSRFIEAMRRRGLSSDGRYERPFQLIIIDNDKPIVPGVKIIHEFTRESGFIKKLPKAGSGQEILFE</sequence>
<dbReference type="AlphaFoldDB" id="A0A5D0NXG1"/>
<name>A0A5D0NXG1_9ACTN</name>
<reference evidence="2 3" key="1">
    <citation type="submission" date="2019-08" db="EMBL/GenBank/DDBJ databases">
        <title>Actinomadura sp. nov. CYP1-5 isolated from mountain soil.</title>
        <authorList>
            <person name="Songsumanus A."/>
            <person name="Kuncharoen N."/>
            <person name="Kudo T."/>
            <person name="Yuki M."/>
            <person name="Igarashi Y."/>
            <person name="Tanasupawat S."/>
        </authorList>
    </citation>
    <scope>NUCLEOTIDE SEQUENCE [LARGE SCALE GENOMIC DNA]</scope>
    <source>
        <strain evidence="2 3">JCM 14158</strain>
    </source>
</reference>
<evidence type="ECO:0000256" key="1">
    <source>
        <dbReference type="SAM" id="Coils"/>
    </source>
</evidence>
<keyword evidence="3" id="KW-1185">Reference proteome</keyword>
<feature type="coiled-coil region" evidence="1">
    <location>
        <begin position="410"/>
        <end position="457"/>
    </location>
</feature>
<keyword evidence="1" id="KW-0175">Coiled coil</keyword>
<protein>
    <submittedName>
        <fullName evidence="2">Uncharacterized protein</fullName>
    </submittedName>
</protein>
<dbReference type="SUPFAM" id="SSF52540">
    <property type="entry name" value="P-loop containing nucleoside triphosphate hydrolases"/>
    <property type="match status" value="1"/>
</dbReference>
<dbReference type="RefSeq" id="WP_067905032.1">
    <property type="nucleotide sequence ID" value="NZ_VSFG01000001.1"/>
</dbReference>
<proteinExistence type="predicted"/>
<dbReference type="Proteomes" id="UP000323380">
    <property type="component" value="Unassembled WGS sequence"/>
</dbReference>
<evidence type="ECO:0000313" key="3">
    <source>
        <dbReference type="Proteomes" id="UP000323380"/>
    </source>
</evidence>
<dbReference type="InterPro" id="IPR027417">
    <property type="entry name" value="P-loop_NTPase"/>
</dbReference>
<comment type="caution">
    <text evidence="2">The sequence shown here is derived from an EMBL/GenBank/DDBJ whole genome shotgun (WGS) entry which is preliminary data.</text>
</comment>
<evidence type="ECO:0000313" key="2">
    <source>
        <dbReference type="EMBL" id="TYB49320.1"/>
    </source>
</evidence>